<feature type="transmembrane region" description="Helical" evidence="8">
    <location>
        <begin position="95"/>
        <end position="116"/>
    </location>
</feature>
<evidence type="ECO:0000256" key="6">
    <source>
        <dbReference type="ARBA" id="ARBA00022989"/>
    </source>
</evidence>
<evidence type="ECO:0000256" key="1">
    <source>
        <dbReference type="ARBA" id="ARBA00004141"/>
    </source>
</evidence>
<feature type="transmembrane region" description="Helical" evidence="8">
    <location>
        <begin position="345"/>
        <end position="364"/>
    </location>
</feature>
<dbReference type="OrthoDB" id="2380240at2"/>
<keyword evidence="5 8" id="KW-0812">Transmembrane</keyword>
<dbReference type="PANTHER" id="PTHR34975:SF2">
    <property type="entry name" value="SPORE GERMINATION PROTEIN A2"/>
    <property type="match status" value="1"/>
</dbReference>
<dbReference type="Proteomes" id="UP000198534">
    <property type="component" value="Unassembled WGS sequence"/>
</dbReference>
<dbReference type="PANTHER" id="PTHR34975">
    <property type="entry name" value="SPORE GERMINATION PROTEIN A2"/>
    <property type="match status" value="1"/>
</dbReference>
<gene>
    <name evidence="9" type="ORF">SAMN05444487_11536</name>
</gene>
<reference evidence="9 10" key="1">
    <citation type="submission" date="2016-10" db="EMBL/GenBank/DDBJ databases">
        <authorList>
            <person name="de Groot N.N."/>
        </authorList>
    </citation>
    <scope>NUCLEOTIDE SEQUENCE [LARGE SCALE GENOMIC DNA]</scope>
    <source>
        <strain evidence="9 10">DSM 45610</strain>
    </source>
</reference>
<dbReference type="InterPro" id="IPR004761">
    <property type="entry name" value="Spore_GerAB"/>
</dbReference>
<evidence type="ECO:0000256" key="7">
    <source>
        <dbReference type="ARBA" id="ARBA00023136"/>
    </source>
</evidence>
<dbReference type="NCBIfam" id="TIGR00912">
    <property type="entry name" value="2A0309"/>
    <property type="match status" value="1"/>
</dbReference>
<comment type="subcellular location">
    <subcellularLocation>
        <location evidence="1">Membrane</location>
        <topology evidence="1">Multi-pass membrane protein</topology>
    </subcellularLocation>
</comment>
<dbReference type="RefSeq" id="WP_091742130.1">
    <property type="nucleotide sequence ID" value="NZ_FNNQ01000015.1"/>
</dbReference>
<organism evidence="9 10">
    <name type="scientific">Marininema mesophilum</name>
    <dbReference type="NCBI Taxonomy" id="1048340"/>
    <lineage>
        <taxon>Bacteria</taxon>
        <taxon>Bacillati</taxon>
        <taxon>Bacillota</taxon>
        <taxon>Bacilli</taxon>
        <taxon>Bacillales</taxon>
        <taxon>Thermoactinomycetaceae</taxon>
        <taxon>Marininema</taxon>
    </lineage>
</organism>
<name>A0A1H3B4R5_9BACL</name>
<evidence type="ECO:0000256" key="5">
    <source>
        <dbReference type="ARBA" id="ARBA00022692"/>
    </source>
</evidence>
<keyword evidence="6 8" id="KW-1133">Transmembrane helix</keyword>
<dbReference type="Pfam" id="PF03845">
    <property type="entry name" value="Spore_permease"/>
    <property type="match status" value="1"/>
</dbReference>
<protein>
    <submittedName>
        <fullName evidence="9">Spore germination protein (Amino acid permease)</fullName>
    </submittedName>
</protein>
<dbReference type="AlphaFoldDB" id="A0A1H3B4R5"/>
<feature type="transmembrane region" description="Helical" evidence="8">
    <location>
        <begin position="52"/>
        <end position="74"/>
    </location>
</feature>
<keyword evidence="4" id="KW-0309">Germination</keyword>
<evidence type="ECO:0000256" key="8">
    <source>
        <dbReference type="SAM" id="Phobius"/>
    </source>
</evidence>
<feature type="transmembrane region" description="Helical" evidence="8">
    <location>
        <begin position="200"/>
        <end position="217"/>
    </location>
</feature>
<feature type="transmembrane region" description="Helical" evidence="8">
    <location>
        <begin position="229"/>
        <end position="249"/>
    </location>
</feature>
<evidence type="ECO:0000313" key="9">
    <source>
        <dbReference type="EMBL" id="SDX36785.1"/>
    </source>
</evidence>
<dbReference type="Gene3D" id="1.20.1740.10">
    <property type="entry name" value="Amino acid/polyamine transporter I"/>
    <property type="match status" value="1"/>
</dbReference>
<proteinExistence type="inferred from homology"/>
<feature type="transmembrane region" description="Helical" evidence="8">
    <location>
        <begin position="315"/>
        <end position="333"/>
    </location>
</feature>
<sequence>MKLQGQLTDAQLQPPDDKISGIHVFFLIHSVQTGVGGLGFQRIIAQKAGHDSWMAVLIAGVFVQIAIFFMYLALKKRREDLIALHQRILGSWLGKIFSLVFMIYFVSLGAAVTRSYSELVQIWMFPDLSTWSISLAMLLLVFYIVSGGFRVVVGISVLSVILPFYLLLLLIIPIEHAEFSNLLPIGEATFGQLLNASKEMMFSYLGFCTFLMYYPLIKGGPRTQKWAQSGALFTMILYFVVSIITLAYFSEKQLLTKIWATFSLFKVVQFPFLERFEYVGLASWAFVILDNVCLLLWASVRILRRLWPQSSGRKFLVATLVLIFLENIILSGRDDINKYIQFVNQWGVVINFMYLPLLYLVGFFREKWRRVP</sequence>
<keyword evidence="7 8" id="KW-0472">Membrane</keyword>
<dbReference type="EMBL" id="FNNQ01000015">
    <property type="protein sequence ID" value="SDX36785.1"/>
    <property type="molecule type" value="Genomic_DNA"/>
</dbReference>
<accession>A0A1H3B4R5</accession>
<feature type="transmembrane region" description="Helical" evidence="8">
    <location>
        <begin position="21"/>
        <end position="40"/>
    </location>
</feature>
<evidence type="ECO:0000256" key="4">
    <source>
        <dbReference type="ARBA" id="ARBA00022544"/>
    </source>
</evidence>
<feature type="transmembrane region" description="Helical" evidence="8">
    <location>
        <begin position="128"/>
        <end position="145"/>
    </location>
</feature>
<feature type="transmembrane region" description="Helical" evidence="8">
    <location>
        <begin position="281"/>
        <end position="303"/>
    </location>
</feature>
<evidence type="ECO:0000256" key="3">
    <source>
        <dbReference type="ARBA" id="ARBA00022448"/>
    </source>
</evidence>
<feature type="transmembrane region" description="Helical" evidence="8">
    <location>
        <begin position="152"/>
        <end position="174"/>
    </location>
</feature>
<dbReference type="GO" id="GO:0016020">
    <property type="term" value="C:membrane"/>
    <property type="evidence" value="ECO:0007669"/>
    <property type="project" value="UniProtKB-SubCell"/>
</dbReference>
<keyword evidence="10" id="KW-1185">Reference proteome</keyword>
<dbReference type="GO" id="GO:0009847">
    <property type="term" value="P:spore germination"/>
    <property type="evidence" value="ECO:0007669"/>
    <property type="project" value="InterPro"/>
</dbReference>
<evidence type="ECO:0000256" key="2">
    <source>
        <dbReference type="ARBA" id="ARBA00007998"/>
    </source>
</evidence>
<evidence type="ECO:0000313" key="10">
    <source>
        <dbReference type="Proteomes" id="UP000198534"/>
    </source>
</evidence>
<comment type="similarity">
    <text evidence="2">Belongs to the amino acid-polyamine-organocation (APC) superfamily. Spore germination protein (SGP) (TC 2.A.3.9) family.</text>
</comment>
<keyword evidence="3" id="KW-0813">Transport</keyword>
<dbReference type="STRING" id="1048340.SAMN05444487_11536"/>